<feature type="transmembrane region" description="Helical" evidence="6">
    <location>
        <begin position="36"/>
        <end position="57"/>
    </location>
</feature>
<feature type="transmembrane region" description="Helical" evidence="6">
    <location>
        <begin position="80"/>
        <end position="103"/>
    </location>
</feature>
<evidence type="ECO:0000259" key="7">
    <source>
        <dbReference type="Pfam" id="PF20684"/>
    </source>
</evidence>
<keyword evidence="3 6" id="KW-1133">Transmembrane helix</keyword>
<evidence type="ECO:0000313" key="8">
    <source>
        <dbReference type="EMBL" id="QDS77437.1"/>
    </source>
</evidence>
<dbReference type="EMBL" id="CP042201">
    <property type="protein sequence ID" value="QDS77437.1"/>
    <property type="molecule type" value="Genomic_DNA"/>
</dbReference>
<dbReference type="Pfam" id="PF20684">
    <property type="entry name" value="Fung_rhodopsin"/>
    <property type="match status" value="1"/>
</dbReference>
<sequence length="350" mass="40410">MEFLCFTAALLSTTYLVVCLRLWARFKLANNAGLDDLLIMFNLFPLTGLSISLYLAFTKYGFNKHVYDSRPSTLVGARKIVMITEVFYMWSTCMTKISILLFYRRLAIGKISNRFLYTIYAAIAFVFVYFITFHLTLFFHCRPFQSYWKQVDIRWYFRHKGSATRKADFVCTSEGADLIASGIISILQDFIAVVIPMALFWELRVSWNQKIALGIVFGIGIFVGICGIVRLFFVIKIYYRTYDMTWESYWAWVWLVAEANFAVICASAPALKTFFQHTFEGVTMPTCGHKRSYSDIEGSGPWLEKTLSYPRSSHKKLPSFSSIEFVEESGAKKGKRLQKKIWEPQEAAPF</sequence>
<evidence type="ECO:0000256" key="4">
    <source>
        <dbReference type="ARBA" id="ARBA00023136"/>
    </source>
</evidence>
<keyword evidence="2 6" id="KW-0812">Transmembrane</keyword>
<dbReference type="Proteomes" id="UP000316270">
    <property type="component" value="Chromosome 17"/>
</dbReference>
<proteinExistence type="inferred from homology"/>
<keyword evidence="9" id="KW-1185">Reference proteome</keyword>
<feature type="transmembrane region" description="Helical" evidence="6">
    <location>
        <begin position="213"/>
        <end position="239"/>
    </location>
</feature>
<dbReference type="PANTHER" id="PTHR33048:SF129">
    <property type="entry name" value="INTEGRAL MEMBRANE PROTEIN-RELATED"/>
    <property type="match status" value="1"/>
</dbReference>
<comment type="subcellular location">
    <subcellularLocation>
        <location evidence="1">Membrane</location>
        <topology evidence="1">Multi-pass membrane protein</topology>
    </subcellularLocation>
</comment>
<name>A0A517LPA2_9PEZI</name>
<feature type="domain" description="Rhodopsin" evidence="7">
    <location>
        <begin position="20"/>
        <end position="276"/>
    </location>
</feature>
<feature type="transmembrane region" description="Helical" evidence="6">
    <location>
        <begin position="251"/>
        <end position="271"/>
    </location>
</feature>
<evidence type="ECO:0000256" key="2">
    <source>
        <dbReference type="ARBA" id="ARBA00022692"/>
    </source>
</evidence>
<comment type="similarity">
    <text evidence="5">Belongs to the SAT4 family.</text>
</comment>
<dbReference type="GO" id="GO:0016020">
    <property type="term" value="C:membrane"/>
    <property type="evidence" value="ECO:0007669"/>
    <property type="project" value="UniProtKB-SubCell"/>
</dbReference>
<accession>A0A517LPA2</accession>
<feature type="transmembrane region" description="Helical" evidence="6">
    <location>
        <begin position="178"/>
        <end position="201"/>
    </location>
</feature>
<feature type="transmembrane region" description="Helical" evidence="6">
    <location>
        <begin position="6"/>
        <end position="24"/>
    </location>
</feature>
<evidence type="ECO:0000256" key="3">
    <source>
        <dbReference type="ARBA" id="ARBA00022989"/>
    </source>
</evidence>
<evidence type="ECO:0000313" key="9">
    <source>
        <dbReference type="Proteomes" id="UP000316270"/>
    </source>
</evidence>
<dbReference type="PANTHER" id="PTHR33048">
    <property type="entry name" value="PTH11-LIKE INTEGRAL MEMBRANE PROTEIN (AFU_ORTHOLOGUE AFUA_5G11245)"/>
    <property type="match status" value="1"/>
</dbReference>
<gene>
    <name evidence="8" type="ORF">FKW77_006708</name>
</gene>
<feature type="transmembrane region" description="Helical" evidence="6">
    <location>
        <begin position="115"/>
        <end position="139"/>
    </location>
</feature>
<evidence type="ECO:0000256" key="6">
    <source>
        <dbReference type="SAM" id="Phobius"/>
    </source>
</evidence>
<protein>
    <recommendedName>
        <fullName evidence="7">Rhodopsin domain-containing protein</fullName>
    </recommendedName>
</protein>
<dbReference type="AlphaFoldDB" id="A0A517LPA2"/>
<dbReference type="InterPro" id="IPR052337">
    <property type="entry name" value="SAT4-like"/>
</dbReference>
<dbReference type="STRING" id="50376.A0A517LPA2"/>
<evidence type="ECO:0000256" key="1">
    <source>
        <dbReference type="ARBA" id="ARBA00004141"/>
    </source>
</evidence>
<reference evidence="8 9" key="1">
    <citation type="submission" date="2019-07" db="EMBL/GenBank/DDBJ databases">
        <title>Finished genome of Venturia effusa.</title>
        <authorList>
            <person name="Young C.A."/>
            <person name="Cox M.P."/>
            <person name="Ganley A.R.D."/>
            <person name="David W.J."/>
        </authorList>
    </citation>
    <scope>NUCLEOTIDE SEQUENCE [LARGE SCALE GENOMIC DNA]</scope>
    <source>
        <strain evidence="9">albino</strain>
    </source>
</reference>
<dbReference type="InterPro" id="IPR049326">
    <property type="entry name" value="Rhodopsin_dom_fungi"/>
</dbReference>
<evidence type="ECO:0000256" key="5">
    <source>
        <dbReference type="ARBA" id="ARBA00038359"/>
    </source>
</evidence>
<organism evidence="8 9">
    <name type="scientific">Venturia effusa</name>
    <dbReference type="NCBI Taxonomy" id="50376"/>
    <lineage>
        <taxon>Eukaryota</taxon>
        <taxon>Fungi</taxon>
        <taxon>Dikarya</taxon>
        <taxon>Ascomycota</taxon>
        <taxon>Pezizomycotina</taxon>
        <taxon>Dothideomycetes</taxon>
        <taxon>Pleosporomycetidae</taxon>
        <taxon>Venturiales</taxon>
        <taxon>Venturiaceae</taxon>
        <taxon>Venturia</taxon>
    </lineage>
</organism>
<keyword evidence="4 6" id="KW-0472">Membrane</keyword>
<dbReference type="OrthoDB" id="5329176at2759"/>